<organism evidence="2">
    <name type="scientific">Human papillomavirus</name>
    <dbReference type="NCBI Taxonomy" id="10566"/>
    <lineage>
        <taxon>Viruses</taxon>
        <taxon>Monodnaviria</taxon>
        <taxon>Shotokuvirae</taxon>
        <taxon>Cossaviricota</taxon>
        <taxon>Papovaviricetes</taxon>
        <taxon>Zurhausenvirales</taxon>
        <taxon>Papillomaviridae</taxon>
    </lineage>
</organism>
<name>A0A385PIX0_9PAPI</name>
<proteinExistence type="predicted"/>
<evidence type="ECO:0000256" key="1">
    <source>
        <dbReference type="SAM" id="MobiDB-lite"/>
    </source>
</evidence>
<protein>
    <submittedName>
        <fullName evidence="2">E4 protein</fullName>
    </submittedName>
</protein>
<evidence type="ECO:0000313" key="2">
    <source>
        <dbReference type="EMBL" id="AYA93855.1"/>
    </source>
</evidence>
<reference evidence="2" key="1">
    <citation type="journal article" date="2018" name="Nat. Med.">
        <title>Expanded skin virome in DOCK8-deficient patients.</title>
        <authorList>
            <consortium name="NISC Comparative Sequencing Program"/>
            <person name="Tirosh O."/>
            <person name="Conlan S."/>
            <person name="Deming C."/>
            <person name="Lee-Lin S.Q."/>
            <person name="Huang X."/>
            <person name="Su H.C."/>
            <person name="Freeman A.F."/>
            <person name="Segre J.A."/>
            <person name="Kong H.H."/>
        </authorList>
    </citation>
    <scope>NUCLEOTIDE SEQUENCE</scope>
    <source>
        <strain evidence="2">HPV-mSK_086</strain>
    </source>
</reference>
<sequence length="190" mass="22028">MTRTTYFLIPIGLKFIIRMMKKSGIKYLVRLIMMDCIILRLMEVKVIFYCSLRMPKDLVKLIPGLCTIKMKQFIFLLPALLGGLVLTPRSAPTPNLRTPPGTPHPHRRLTDEQRNKVRRAVLGLPKGTQRSDDEDEEKENQQQVQKEEEYSLVEDLVAQLLKTWGQAIDQLQEQISQDLRGFKQRLGIRN</sequence>
<feature type="region of interest" description="Disordered" evidence="1">
    <location>
        <begin position="91"/>
        <end position="112"/>
    </location>
</feature>
<accession>A0A385PIX0</accession>
<feature type="region of interest" description="Disordered" evidence="1">
    <location>
        <begin position="124"/>
        <end position="147"/>
    </location>
</feature>
<dbReference type="EMBL" id="MH777229">
    <property type="protein sequence ID" value="AYA93855.1"/>
    <property type="molecule type" value="Genomic_DNA"/>
</dbReference>